<dbReference type="GO" id="GO:0033612">
    <property type="term" value="F:receptor serine/threonine kinase binding"/>
    <property type="evidence" value="ECO:0007669"/>
    <property type="project" value="InterPro"/>
</dbReference>
<protein>
    <submittedName>
        <fullName evidence="3">Uncharacterized protein</fullName>
    </submittedName>
</protein>
<gene>
    <name evidence="3" type="ORF">SO802_029759</name>
</gene>
<proteinExistence type="predicted"/>
<evidence type="ECO:0000256" key="2">
    <source>
        <dbReference type="SAM" id="SignalP"/>
    </source>
</evidence>
<reference evidence="3 4" key="1">
    <citation type="submission" date="2024-01" db="EMBL/GenBank/DDBJ databases">
        <title>A telomere-to-telomere, gap-free genome of sweet tea (Lithocarpus litseifolius).</title>
        <authorList>
            <person name="Zhou J."/>
        </authorList>
    </citation>
    <scope>NUCLEOTIDE SEQUENCE [LARGE SCALE GENOMIC DNA]</scope>
    <source>
        <strain evidence="3">Zhou-2022a</strain>
        <tissue evidence="3">Leaf</tissue>
    </source>
</reference>
<dbReference type="AlphaFoldDB" id="A0AAW2BZN6"/>
<sequence length="122" mass="13382">MASDAGSPYLTSMTLFFFLLLLVSNTTMADKNLRFSPLVASRDGSMKRNNMEFTSRKLGVGKSKSNSTCKSESTTANAIHVPSPGRRKGRYQASKSPLPWQDKIFNASEHEVPSGPNPISNR</sequence>
<dbReference type="Proteomes" id="UP001459277">
    <property type="component" value="Unassembled WGS sequence"/>
</dbReference>
<feature type="compositionally biased region" description="Polar residues" evidence="1">
    <location>
        <begin position="63"/>
        <end position="77"/>
    </location>
</feature>
<dbReference type="InterPro" id="IPR037495">
    <property type="entry name" value="CLE41/42/44"/>
</dbReference>
<dbReference type="PANTHER" id="PTHR35301:SF3">
    <property type="entry name" value="CLE03 PROTEIN"/>
    <property type="match status" value="1"/>
</dbReference>
<evidence type="ECO:0000313" key="4">
    <source>
        <dbReference type="Proteomes" id="UP001459277"/>
    </source>
</evidence>
<keyword evidence="4" id="KW-1185">Reference proteome</keyword>
<dbReference type="GO" id="GO:0010089">
    <property type="term" value="P:xylem development"/>
    <property type="evidence" value="ECO:0007669"/>
    <property type="project" value="InterPro"/>
</dbReference>
<feature type="chain" id="PRO_5043565127" evidence="2">
    <location>
        <begin position="30"/>
        <end position="122"/>
    </location>
</feature>
<dbReference type="GO" id="GO:0048046">
    <property type="term" value="C:apoplast"/>
    <property type="evidence" value="ECO:0007669"/>
    <property type="project" value="TreeGrafter"/>
</dbReference>
<keyword evidence="2" id="KW-0732">Signal</keyword>
<dbReference type="EMBL" id="JAZDWU010000010">
    <property type="protein sequence ID" value="KAK9989520.1"/>
    <property type="molecule type" value="Genomic_DNA"/>
</dbReference>
<name>A0AAW2BZN6_9ROSI</name>
<organism evidence="3 4">
    <name type="scientific">Lithocarpus litseifolius</name>
    <dbReference type="NCBI Taxonomy" id="425828"/>
    <lineage>
        <taxon>Eukaryota</taxon>
        <taxon>Viridiplantae</taxon>
        <taxon>Streptophyta</taxon>
        <taxon>Embryophyta</taxon>
        <taxon>Tracheophyta</taxon>
        <taxon>Spermatophyta</taxon>
        <taxon>Magnoliopsida</taxon>
        <taxon>eudicotyledons</taxon>
        <taxon>Gunneridae</taxon>
        <taxon>Pentapetalae</taxon>
        <taxon>rosids</taxon>
        <taxon>fabids</taxon>
        <taxon>Fagales</taxon>
        <taxon>Fagaceae</taxon>
        <taxon>Lithocarpus</taxon>
    </lineage>
</organism>
<evidence type="ECO:0000313" key="3">
    <source>
        <dbReference type="EMBL" id="KAK9989520.1"/>
    </source>
</evidence>
<evidence type="ECO:0000256" key="1">
    <source>
        <dbReference type="SAM" id="MobiDB-lite"/>
    </source>
</evidence>
<feature type="region of interest" description="Disordered" evidence="1">
    <location>
        <begin position="50"/>
        <end position="122"/>
    </location>
</feature>
<accession>A0AAW2BZN6</accession>
<comment type="caution">
    <text evidence="3">The sequence shown here is derived from an EMBL/GenBank/DDBJ whole genome shotgun (WGS) entry which is preliminary data.</text>
</comment>
<feature type="signal peptide" evidence="2">
    <location>
        <begin position="1"/>
        <end position="29"/>
    </location>
</feature>
<dbReference type="PANTHER" id="PTHR35301">
    <property type="entry name" value="CLAVATA3/ESR (CLE)-RELATED PROTEIN 41-RELATED"/>
    <property type="match status" value="1"/>
</dbReference>